<evidence type="ECO:0000256" key="12">
    <source>
        <dbReference type="ARBA" id="ARBA00022989"/>
    </source>
</evidence>
<dbReference type="GO" id="GO:0005507">
    <property type="term" value="F:copper ion binding"/>
    <property type="evidence" value="ECO:0007669"/>
    <property type="project" value="TreeGrafter"/>
</dbReference>
<keyword evidence="5" id="KW-0597">Phosphoprotein</keyword>
<comment type="similarity">
    <text evidence="2 15">Belongs to the cation transport ATPase (P-type) (TC 3.A.3) family. Type IB subfamily.</text>
</comment>
<dbReference type="Pfam" id="PF12156">
    <property type="entry name" value="ATPase-cat_bd"/>
    <property type="match status" value="1"/>
</dbReference>
<evidence type="ECO:0000256" key="10">
    <source>
        <dbReference type="ARBA" id="ARBA00022842"/>
    </source>
</evidence>
<evidence type="ECO:0000256" key="14">
    <source>
        <dbReference type="ARBA" id="ARBA00023136"/>
    </source>
</evidence>
<evidence type="ECO:0000256" key="2">
    <source>
        <dbReference type="ARBA" id="ARBA00006024"/>
    </source>
</evidence>
<keyword evidence="10" id="KW-0460">Magnesium</keyword>
<feature type="transmembrane region" description="Helical" evidence="15">
    <location>
        <begin position="263"/>
        <end position="280"/>
    </location>
</feature>
<evidence type="ECO:0000313" key="17">
    <source>
        <dbReference type="EMBL" id="RXG31944.1"/>
    </source>
</evidence>
<dbReference type="Gene3D" id="2.70.150.10">
    <property type="entry name" value="Calcium-transporting ATPase, cytoplasmic transduction domain A"/>
    <property type="match status" value="1"/>
</dbReference>
<sequence length="810" mass="90678">MDKCYHCGDPCTSDTISHRGKVFCCNGCKTVYDILQDNDLSYYYDLDVNPGISPKAFKGKFDFLDNADISEKLLEFNEQDTQIVSFVIPAIHCSSCIWVLENLNKLNAAIKNTQVNFPEKSIRITYNSSAITLKKVVKLLCMLGYEPRISLEDFNKKEKKTDRALIYKLGVAGFAFGNIMFLSFPEYFEVEEFWLDQYKEVFRALMLVFSIPVVVYAAQDYFISAFKSLRAKTLTIDVPIALGILVLFFRSCAEVLTGTGTGFFDSLAGLVFFLLLGKFFQQKTYAFLSFERDYKSYFPIAVTRLDAARDFRNRHLEKQIPVYQIKPQDRILIRNGELIPVDGVLQKGEGLIDYSFVTGEAEPVTKNAGETVFAGGRQQGGVIELCVTKAVEQSYLTQLWSNDIFKKEKQNELHALTTKISKHFTLGVLAIALVASGFWWVVDASKMLDVFTAVLIVACPCALALSAPFTLGNLLRITGKNKFYLKDAGVLEALADVDTIVFDKTGTLTTASENAIRYEGVDLSDEEESLLTTTLRASNHPLSRNLYNLLQDYDIQTLDAFEEQIGKGISGVYNHNTVRIGSYDYVGEKTLNRSFENGKRTAVHISTNDTYKGCYVFYNRFRENLPQVFKALHKHANLIILSGDNDGERETLSEMLPQQTSMHFNQKPDDKLQFVKELQEHGKKVLMIGDGLNDSGALAQSNVGIAISENINVFSPACDGILDASRFQSLPAFLKLAKQGKLIIKWSFVFSLLYNIAGLILAVSGNLKPIYAAILMPLSSISIVVFTTLCSYYCGTKIKAEKNSKQNSKS</sequence>
<dbReference type="RefSeq" id="WP_073098426.1">
    <property type="nucleotide sequence ID" value="NZ_QOVL01000005.1"/>
</dbReference>
<dbReference type="InterPro" id="IPR023299">
    <property type="entry name" value="ATPase_P-typ_cyto_dom_N"/>
</dbReference>
<dbReference type="PANTHER" id="PTHR43520">
    <property type="entry name" value="ATP7, ISOFORM B"/>
    <property type="match status" value="1"/>
</dbReference>
<dbReference type="AlphaFoldDB" id="A0A4Q0PNF0"/>
<dbReference type="PRINTS" id="PR00943">
    <property type="entry name" value="CUATPASE"/>
</dbReference>
<dbReference type="InterPro" id="IPR023214">
    <property type="entry name" value="HAD_sf"/>
</dbReference>
<evidence type="ECO:0000256" key="6">
    <source>
        <dbReference type="ARBA" id="ARBA00022692"/>
    </source>
</evidence>
<keyword evidence="14 15" id="KW-0472">Membrane</keyword>
<evidence type="ECO:0000259" key="16">
    <source>
        <dbReference type="PROSITE" id="PS50846"/>
    </source>
</evidence>
<dbReference type="PANTHER" id="PTHR43520:SF5">
    <property type="entry name" value="CATION-TRANSPORTING P-TYPE ATPASE-RELATED"/>
    <property type="match status" value="1"/>
</dbReference>
<dbReference type="GO" id="GO:0005886">
    <property type="term" value="C:plasma membrane"/>
    <property type="evidence" value="ECO:0007669"/>
    <property type="project" value="UniProtKB-SubCell"/>
</dbReference>
<dbReference type="Pfam" id="PF00122">
    <property type="entry name" value="E1-E2_ATPase"/>
    <property type="match status" value="1"/>
</dbReference>
<keyword evidence="6 15" id="KW-0812">Transmembrane</keyword>
<keyword evidence="3" id="KW-0813">Transport</keyword>
<dbReference type="GO" id="GO:0043682">
    <property type="term" value="F:P-type divalent copper transporter activity"/>
    <property type="evidence" value="ECO:0007669"/>
    <property type="project" value="TreeGrafter"/>
</dbReference>
<evidence type="ECO:0000256" key="4">
    <source>
        <dbReference type="ARBA" id="ARBA00022475"/>
    </source>
</evidence>
<dbReference type="EMBL" id="QOVL01000005">
    <property type="protein sequence ID" value="RXG31944.1"/>
    <property type="molecule type" value="Genomic_DNA"/>
</dbReference>
<evidence type="ECO:0000256" key="11">
    <source>
        <dbReference type="ARBA" id="ARBA00022967"/>
    </source>
</evidence>
<keyword evidence="12 15" id="KW-1133">Transmembrane helix</keyword>
<reference evidence="17 18" key="1">
    <citation type="submission" date="2018-07" db="EMBL/GenBank/DDBJ databases">
        <title>Leeuwenhoekiella genomics.</title>
        <authorList>
            <person name="Tahon G."/>
            <person name="Willems A."/>
        </authorList>
    </citation>
    <scope>NUCLEOTIDE SEQUENCE [LARGE SCALE GENOMIC DNA]</scope>
    <source>
        <strain evidence="17 18">LMG 1345</strain>
    </source>
</reference>
<dbReference type="InterPro" id="IPR018303">
    <property type="entry name" value="ATPase_P-typ_P_site"/>
</dbReference>
<dbReference type="Proteomes" id="UP000290608">
    <property type="component" value="Unassembled WGS sequence"/>
</dbReference>
<feature type="domain" description="HMA" evidence="16">
    <location>
        <begin position="82"/>
        <end position="148"/>
    </location>
</feature>
<proteinExistence type="inferred from homology"/>
<feature type="transmembrane region" description="Helical" evidence="15">
    <location>
        <begin position="204"/>
        <end position="222"/>
    </location>
</feature>
<keyword evidence="9 15" id="KW-0067">ATP-binding</keyword>
<evidence type="ECO:0000256" key="15">
    <source>
        <dbReference type="RuleBase" id="RU362081"/>
    </source>
</evidence>
<dbReference type="InterPro" id="IPR059000">
    <property type="entry name" value="ATPase_P-type_domA"/>
</dbReference>
<dbReference type="InterPro" id="IPR008250">
    <property type="entry name" value="ATPase_P-typ_transduc_dom_A_sf"/>
</dbReference>
<feature type="transmembrane region" description="Helical" evidence="15">
    <location>
        <begin position="165"/>
        <end position="184"/>
    </location>
</feature>
<feature type="transmembrane region" description="Helical" evidence="15">
    <location>
        <begin position="743"/>
        <end position="764"/>
    </location>
</feature>
<dbReference type="Pfam" id="PF00702">
    <property type="entry name" value="Hydrolase"/>
    <property type="match status" value="1"/>
</dbReference>
<dbReference type="STRING" id="1122159.SAMN02745246_01303"/>
<dbReference type="InterPro" id="IPR006121">
    <property type="entry name" value="HMA_dom"/>
</dbReference>
<dbReference type="InterPro" id="IPR021993">
    <property type="entry name" value="ATPase-cat-bd"/>
</dbReference>
<evidence type="ECO:0000256" key="3">
    <source>
        <dbReference type="ARBA" id="ARBA00022448"/>
    </source>
</evidence>
<protein>
    <submittedName>
        <fullName evidence="17">Cu+-exporting ATPase</fullName>
    </submittedName>
</protein>
<dbReference type="Gene3D" id="3.40.1110.10">
    <property type="entry name" value="Calcium-transporting ATPase, cytoplasmic domain N"/>
    <property type="match status" value="1"/>
</dbReference>
<dbReference type="PROSITE" id="PS00154">
    <property type="entry name" value="ATPASE_E1_E2"/>
    <property type="match status" value="1"/>
</dbReference>
<organism evidence="17 18">
    <name type="scientific">Leeuwenhoekiella marinoflava</name>
    <dbReference type="NCBI Taxonomy" id="988"/>
    <lineage>
        <taxon>Bacteria</taxon>
        <taxon>Pseudomonadati</taxon>
        <taxon>Bacteroidota</taxon>
        <taxon>Flavobacteriia</taxon>
        <taxon>Flavobacteriales</taxon>
        <taxon>Flavobacteriaceae</taxon>
        <taxon>Leeuwenhoekiella</taxon>
    </lineage>
</organism>
<dbReference type="NCBIfam" id="TIGR01525">
    <property type="entry name" value="ATPase-IB_hvy"/>
    <property type="match status" value="1"/>
</dbReference>
<accession>A0A4Q0PNF0</accession>
<dbReference type="SUPFAM" id="SSF81653">
    <property type="entry name" value="Calcium ATPase, transduction domain A"/>
    <property type="match status" value="1"/>
</dbReference>
<dbReference type="PRINTS" id="PR00119">
    <property type="entry name" value="CATATPASE"/>
</dbReference>
<feature type="transmembrane region" description="Helical" evidence="15">
    <location>
        <begin position="234"/>
        <end position="251"/>
    </location>
</feature>
<feature type="transmembrane region" description="Helical" evidence="15">
    <location>
        <begin position="454"/>
        <end position="475"/>
    </location>
</feature>
<dbReference type="InterPro" id="IPR036163">
    <property type="entry name" value="HMA_dom_sf"/>
</dbReference>
<dbReference type="Gene3D" id="3.40.50.1000">
    <property type="entry name" value="HAD superfamily/HAD-like"/>
    <property type="match status" value="1"/>
</dbReference>
<dbReference type="Gene3D" id="3.30.70.100">
    <property type="match status" value="1"/>
</dbReference>
<dbReference type="GO" id="GO:0055070">
    <property type="term" value="P:copper ion homeostasis"/>
    <property type="evidence" value="ECO:0007669"/>
    <property type="project" value="TreeGrafter"/>
</dbReference>
<feature type="transmembrane region" description="Helical" evidence="15">
    <location>
        <begin position="770"/>
        <end position="795"/>
    </location>
</feature>
<keyword evidence="11" id="KW-1278">Translocase</keyword>
<evidence type="ECO:0000256" key="7">
    <source>
        <dbReference type="ARBA" id="ARBA00022723"/>
    </source>
</evidence>
<evidence type="ECO:0000256" key="1">
    <source>
        <dbReference type="ARBA" id="ARBA00004651"/>
    </source>
</evidence>
<dbReference type="SUPFAM" id="SSF55008">
    <property type="entry name" value="HMA, heavy metal-associated domain"/>
    <property type="match status" value="1"/>
</dbReference>
<evidence type="ECO:0000256" key="5">
    <source>
        <dbReference type="ARBA" id="ARBA00022553"/>
    </source>
</evidence>
<feature type="transmembrane region" description="Helical" evidence="15">
    <location>
        <begin position="424"/>
        <end position="442"/>
    </location>
</feature>
<dbReference type="NCBIfam" id="TIGR01494">
    <property type="entry name" value="ATPase_P-type"/>
    <property type="match status" value="1"/>
</dbReference>
<dbReference type="GO" id="GO:0016887">
    <property type="term" value="F:ATP hydrolysis activity"/>
    <property type="evidence" value="ECO:0007669"/>
    <property type="project" value="InterPro"/>
</dbReference>
<dbReference type="InterPro" id="IPR036412">
    <property type="entry name" value="HAD-like_sf"/>
</dbReference>
<keyword evidence="8 15" id="KW-0547">Nucleotide-binding</keyword>
<evidence type="ECO:0000256" key="13">
    <source>
        <dbReference type="ARBA" id="ARBA00023065"/>
    </source>
</evidence>
<keyword evidence="13" id="KW-0406">Ion transport</keyword>
<dbReference type="PROSITE" id="PS50846">
    <property type="entry name" value="HMA_2"/>
    <property type="match status" value="1"/>
</dbReference>
<name>A0A4Q0PNF0_9FLAO</name>
<comment type="subcellular location">
    <subcellularLocation>
        <location evidence="1">Cell membrane</location>
        <topology evidence="1">Multi-pass membrane protein</topology>
    </subcellularLocation>
</comment>
<comment type="caution">
    <text evidence="17">The sequence shown here is derived from an EMBL/GenBank/DDBJ whole genome shotgun (WGS) entry which is preliminary data.</text>
</comment>
<keyword evidence="7 15" id="KW-0479">Metal-binding</keyword>
<dbReference type="GO" id="GO:0005524">
    <property type="term" value="F:ATP binding"/>
    <property type="evidence" value="ECO:0007669"/>
    <property type="project" value="UniProtKB-UniRule"/>
</dbReference>
<evidence type="ECO:0000313" key="18">
    <source>
        <dbReference type="Proteomes" id="UP000290608"/>
    </source>
</evidence>
<evidence type="ECO:0000256" key="8">
    <source>
        <dbReference type="ARBA" id="ARBA00022741"/>
    </source>
</evidence>
<keyword evidence="4 15" id="KW-1003">Cell membrane</keyword>
<dbReference type="InterPro" id="IPR001757">
    <property type="entry name" value="P_typ_ATPase"/>
</dbReference>
<gene>
    <name evidence="17" type="ORF">DSL99_1246</name>
</gene>
<dbReference type="InterPro" id="IPR027256">
    <property type="entry name" value="P-typ_ATPase_IB"/>
</dbReference>
<evidence type="ECO:0000256" key="9">
    <source>
        <dbReference type="ARBA" id="ARBA00022840"/>
    </source>
</evidence>
<dbReference type="SUPFAM" id="SSF56784">
    <property type="entry name" value="HAD-like"/>
    <property type="match status" value="1"/>
</dbReference>